<feature type="repeat" description="TPR" evidence="1">
    <location>
        <begin position="571"/>
        <end position="604"/>
    </location>
</feature>
<dbReference type="SUPFAM" id="SSF47413">
    <property type="entry name" value="lambda repressor-like DNA-binding domains"/>
    <property type="match status" value="1"/>
</dbReference>
<dbReference type="Gene3D" id="1.10.260.40">
    <property type="entry name" value="lambda repressor-like DNA-binding domains"/>
    <property type="match status" value="1"/>
</dbReference>
<keyword evidence="4" id="KW-1185">Reference proteome</keyword>
<gene>
    <name evidence="3" type="ordered locus">Tter_1124</name>
</gene>
<evidence type="ECO:0000259" key="2">
    <source>
        <dbReference type="PROSITE" id="PS50943"/>
    </source>
</evidence>
<dbReference type="HOGENOM" id="CLU_004665_5_2_0"/>
<dbReference type="PROSITE" id="PS50005">
    <property type="entry name" value="TPR"/>
    <property type="match status" value="3"/>
</dbReference>
<dbReference type="SUPFAM" id="SSF52540">
    <property type="entry name" value="P-loop containing nucleoside triphosphate hydrolases"/>
    <property type="match status" value="1"/>
</dbReference>
<dbReference type="PRINTS" id="PR00364">
    <property type="entry name" value="DISEASERSIST"/>
</dbReference>
<dbReference type="Gene3D" id="1.10.10.10">
    <property type="entry name" value="Winged helix-like DNA-binding domain superfamily/Winged helix DNA-binding domain"/>
    <property type="match status" value="1"/>
</dbReference>
<dbReference type="GO" id="GO:0003677">
    <property type="term" value="F:DNA binding"/>
    <property type="evidence" value="ECO:0007669"/>
    <property type="project" value="InterPro"/>
</dbReference>
<dbReference type="SMART" id="SM00028">
    <property type="entry name" value="TPR"/>
    <property type="match status" value="5"/>
</dbReference>
<dbReference type="InterPro" id="IPR011990">
    <property type="entry name" value="TPR-like_helical_dom_sf"/>
</dbReference>
<dbReference type="Pfam" id="PF13424">
    <property type="entry name" value="TPR_12"/>
    <property type="match status" value="2"/>
</dbReference>
<dbReference type="InterPro" id="IPR027417">
    <property type="entry name" value="P-loop_NTPase"/>
</dbReference>
<dbReference type="STRING" id="525904.Tter_1124"/>
<accession>D1CB74</accession>
<feature type="domain" description="HTH cro/C1-type" evidence="2">
    <location>
        <begin position="12"/>
        <end position="67"/>
    </location>
</feature>
<feature type="repeat" description="TPR" evidence="1">
    <location>
        <begin position="531"/>
        <end position="564"/>
    </location>
</feature>
<sequence length="816" mass="92282">MESEPEPFGSLLRSFRIRNKLTQEELAEKSNLSVRAISDLERGIKLTPRRDTIELLAQALNLTEEEKARFEQSARAHRYTGQKVLIGRLMPISLTPFVGREKEIKDIIDILQKPYVRLLTLTGPGGTGKTRMAMELVKRLDDTLLEGIYLVPLAPVMDPELVPHVIARTLEVDESISTNVLSNIVGFIQNKRLLMVLDNFEHLVSKASFVADLIANAPNLKVIVTSRAPLQIYGENIYSIPPMTLPSSPNITSSEAMKYESVNLFVQRANAIIPNFQLNDNNASTIVEICRRVDGLPLAIELAASRINVLTPSALLERLREPMKVLTKGAQDSPPRHQALKNTIDWSYELLSPSERKLFARLSVFTGGRSLESIERICLLSEDEFNEPIVDMIESLVQQSLLRRDESFSGQPRFYMLETIHEYARLKLEEYGERELLCQRHLTYFYDLSVRARYELEAGINQEYWVKVLDEEIGNLRSALSWATDKSPETALTLAANLWRFWQIRGYLLEGSRWLDAALRAADNARDEIKAEALHGLGVLAHGQGDYNSADKYYQQSLQIFESTQNKEGISHLLHALGTLAWMRGELDKAEDLFSRSLEIRKQLGDPRQIAVALNNYGYIALLKGKLDTAEAMCADSLVMSRTNRDSWCTALSLSNLGRIYLEKGEIKPAIDSLLESIRLLEELGDKRDLAIALTNLACCYMAVDKSIEAKVHLSRALQTLLELGNKLDIAYCIETAAQLTITRGEITIGADIASTAEYLRRSIGYELPPIEKERHKRYVLESISLESFELGNSRDIKHAIYWEKEIDKCLEWLNS</sequence>
<dbReference type="SUPFAM" id="SSF48452">
    <property type="entry name" value="TPR-like"/>
    <property type="match status" value="1"/>
</dbReference>
<dbReference type="EMBL" id="CP001825">
    <property type="protein sequence ID" value="ACZ42039.1"/>
    <property type="molecule type" value="Genomic_DNA"/>
</dbReference>
<evidence type="ECO:0000256" key="1">
    <source>
        <dbReference type="PROSITE-ProRule" id="PRU00339"/>
    </source>
</evidence>
<dbReference type="GO" id="GO:0043531">
    <property type="term" value="F:ADP binding"/>
    <property type="evidence" value="ECO:0007669"/>
    <property type="project" value="InterPro"/>
</dbReference>
<dbReference type="Gene3D" id="1.25.40.10">
    <property type="entry name" value="Tetratricopeptide repeat domain"/>
    <property type="match status" value="1"/>
</dbReference>
<name>D1CB74_THET1</name>
<dbReference type="Pfam" id="PF01381">
    <property type="entry name" value="HTH_3"/>
    <property type="match status" value="1"/>
</dbReference>
<dbReference type="OrthoDB" id="3755432at2"/>
<dbReference type="InterPro" id="IPR010982">
    <property type="entry name" value="Lambda_DNA-bd_dom_sf"/>
</dbReference>
<dbReference type="eggNOG" id="COG3903">
    <property type="taxonomic scope" value="Bacteria"/>
</dbReference>
<dbReference type="PROSITE" id="PS50943">
    <property type="entry name" value="HTH_CROC1"/>
    <property type="match status" value="1"/>
</dbReference>
<dbReference type="Gene3D" id="3.40.50.300">
    <property type="entry name" value="P-loop containing nucleotide triphosphate hydrolases"/>
    <property type="match status" value="1"/>
</dbReference>
<protein>
    <submittedName>
        <fullName evidence="3">Transcriptional regulator, XRE family</fullName>
    </submittedName>
</protein>
<dbReference type="PANTHER" id="PTHR47691:SF3">
    <property type="entry name" value="HTH-TYPE TRANSCRIPTIONAL REGULATOR RV0890C-RELATED"/>
    <property type="match status" value="1"/>
</dbReference>
<dbReference type="SMART" id="SM00530">
    <property type="entry name" value="HTH_XRE"/>
    <property type="match status" value="1"/>
</dbReference>
<dbReference type="AlphaFoldDB" id="D1CB74"/>
<evidence type="ECO:0000313" key="4">
    <source>
        <dbReference type="Proteomes" id="UP000000323"/>
    </source>
</evidence>
<evidence type="ECO:0000313" key="3">
    <source>
        <dbReference type="EMBL" id="ACZ42039.1"/>
    </source>
</evidence>
<dbReference type="RefSeq" id="WP_012875074.1">
    <property type="nucleotide sequence ID" value="NC_013525.1"/>
</dbReference>
<dbReference type="InterPro" id="IPR019734">
    <property type="entry name" value="TPR_rpt"/>
</dbReference>
<dbReference type="InterPro" id="IPR036388">
    <property type="entry name" value="WH-like_DNA-bd_sf"/>
</dbReference>
<dbReference type="Pfam" id="PF25872">
    <property type="entry name" value="HTH_77"/>
    <property type="match status" value="1"/>
</dbReference>
<reference evidence="4" key="1">
    <citation type="journal article" date="2010" name="Stand. Genomic Sci.">
        <title>Complete genome sequence of 'Thermobaculum terrenum' type strain (YNP1).</title>
        <authorList>
            <person name="Kiss H."/>
            <person name="Cleland D."/>
            <person name="Lapidus A."/>
            <person name="Lucas S."/>
            <person name="Glavina Del Rio T."/>
            <person name="Nolan M."/>
            <person name="Tice H."/>
            <person name="Han C."/>
            <person name="Goodwin L."/>
            <person name="Pitluck S."/>
            <person name="Liolios K."/>
            <person name="Ivanova N."/>
            <person name="Mavromatis K."/>
            <person name="Ovchinnikova G."/>
            <person name="Pati A."/>
            <person name="Chen A."/>
            <person name="Palaniappan K."/>
            <person name="Land M."/>
            <person name="Hauser L."/>
            <person name="Chang Y."/>
            <person name="Jeffries C."/>
            <person name="Lu M."/>
            <person name="Brettin T."/>
            <person name="Detter J."/>
            <person name="Goker M."/>
            <person name="Tindall B."/>
            <person name="Beck B."/>
            <person name="McDermott T."/>
            <person name="Woyke T."/>
            <person name="Bristow J."/>
            <person name="Eisen J."/>
            <person name="Markowitz V."/>
            <person name="Hugenholtz P."/>
            <person name="Kyrpides N."/>
            <person name="Klenk H."/>
            <person name="Cheng J."/>
        </authorList>
    </citation>
    <scope>NUCLEOTIDE SEQUENCE [LARGE SCALE GENOMIC DNA]</scope>
    <source>
        <strain evidence="4">ATCC BAA-798 / YNP1</strain>
    </source>
</reference>
<dbReference type="KEGG" id="ttr:Tter_1124"/>
<dbReference type="PANTHER" id="PTHR47691">
    <property type="entry name" value="REGULATOR-RELATED"/>
    <property type="match status" value="1"/>
</dbReference>
<dbReference type="Proteomes" id="UP000000323">
    <property type="component" value="Chromosome 1"/>
</dbReference>
<proteinExistence type="predicted"/>
<dbReference type="CDD" id="cd00093">
    <property type="entry name" value="HTH_XRE"/>
    <property type="match status" value="1"/>
</dbReference>
<feature type="repeat" description="TPR" evidence="1">
    <location>
        <begin position="651"/>
        <end position="684"/>
    </location>
</feature>
<keyword evidence="1" id="KW-0802">TPR repeat</keyword>
<dbReference type="InterPro" id="IPR001387">
    <property type="entry name" value="Cro/C1-type_HTH"/>
</dbReference>
<organism evidence="3 4">
    <name type="scientific">Thermobaculum terrenum (strain ATCC BAA-798 / CCMEE 7001 / YNP1)</name>
    <dbReference type="NCBI Taxonomy" id="525904"/>
    <lineage>
        <taxon>Bacteria</taxon>
        <taxon>Bacillati</taxon>
        <taxon>Chloroflexota</taxon>
        <taxon>Chloroflexia</taxon>
        <taxon>Candidatus Thermobaculales</taxon>
        <taxon>Candidatus Thermobaculaceae</taxon>
        <taxon>Thermobaculum</taxon>
    </lineage>
</organism>
<dbReference type="InterPro" id="IPR058852">
    <property type="entry name" value="HTH_77"/>
</dbReference>
<dbReference type="eggNOG" id="COG1396">
    <property type="taxonomic scope" value="Bacteria"/>
</dbReference>